<evidence type="ECO:0000256" key="9">
    <source>
        <dbReference type="ARBA" id="ARBA00022771"/>
    </source>
</evidence>
<feature type="compositionally biased region" description="Basic and acidic residues" evidence="13">
    <location>
        <begin position="99"/>
        <end position="111"/>
    </location>
</feature>
<reference evidence="16" key="1">
    <citation type="journal article" date="2023" name="Plant J.">
        <title>The genome of the king protea, Protea cynaroides.</title>
        <authorList>
            <person name="Chang J."/>
            <person name="Duong T.A."/>
            <person name="Schoeman C."/>
            <person name="Ma X."/>
            <person name="Roodt D."/>
            <person name="Barker N."/>
            <person name="Li Z."/>
            <person name="Van de Peer Y."/>
            <person name="Mizrachi E."/>
        </authorList>
    </citation>
    <scope>NUCLEOTIDE SEQUENCE</scope>
    <source>
        <tissue evidence="16">Young leaves</tissue>
    </source>
</reference>
<evidence type="ECO:0000313" key="16">
    <source>
        <dbReference type="EMBL" id="KAJ4968988.1"/>
    </source>
</evidence>
<proteinExistence type="inferred from homology"/>
<dbReference type="InterPro" id="IPR001841">
    <property type="entry name" value="Znf_RING"/>
</dbReference>
<evidence type="ECO:0000256" key="12">
    <source>
        <dbReference type="PROSITE-ProRule" id="PRU00175"/>
    </source>
</evidence>
<dbReference type="GO" id="GO:0061630">
    <property type="term" value="F:ubiquitin protein ligase activity"/>
    <property type="evidence" value="ECO:0007669"/>
    <property type="project" value="UniProtKB-EC"/>
</dbReference>
<evidence type="ECO:0000256" key="11">
    <source>
        <dbReference type="ARBA" id="ARBA00022833"/>
    </source>
</evidence>
<evidence type="ECO:0000256" key="7">
    <source>
        <dbReference type="ARBA" id="ARBA00022723"/>
    </source>
</evidence>
<comment type="caution">
    <text evidence="16">The sequence shown here is derived from an EMBL/GenBank/DDBJ whole genome shotgun (WGS) entry which is preliminary data.</text>
</comment>
<dbReference type="EC" id="2.3.2.31" evidence="5"/>
<dbReference type="FunFam" id="1.20.120.1750:FF:000018">
    <property type="entry name" value="RBR-type E3 ubiquitin transferase"/>
    <property type="match status" value="1"/>
</dbReference>
<dbReference type="OrthoDB" id="10009520at2759"/>
<evidence type="ECO:0000256" key="1">
    <source>
        <dbReference type="ARBA" id="ARBA00001798"/>
    </source>
</evidence>
<evidence type="ECO:0000256" key="6">
    <source>
        <dbReference type="ARBA" id="ARBA00022679"/>
    </source>
</evidence>
<keyword evidence="9 12" id="KW-0863">Zinc-finger</keyword>
<dbReference type="SUPFAM" id="SSF57850">
    <property type="entry name" value="RING/U-box"/>
    <property type="match status" value="3"/>
</dbReference>
<dbReference type="Gene3D" id="3.30.40.10">
    <property type="entry name" value="Zinc/RING finger domain, C3HC4 (zinc finger)"/>
    <property type="match status" value="1"/>
</dbReference>
<dbReference type="InterPro" id="IPR013083">
    <property type="entry name" value="Znf_RING/FYVE/PHD"/>
</dbReference>
<evidence type="ECO:0000313" key="17">
    <source>
        <dbReference type="Proteomes" id="UP001141806"/>
    </source>
</evidence>
<dbReference type="CDD" id="cd22582">
    <property type="entry name" value="BRcat_RBR_unk"/>
    <property type="match status" value="1"/>
</dbReference>
<protein>
    <recommendedName>
        <fullName evidence="5">RBR-type E3 ubiquitin transferase</fullName>
        <ecNumber evidence="5">2.3.2.31</ecNumber>
    </recommendedName>
</protein>
<dbReference type="InterPro" id="IPR031127">
    <property type="entry name" value="E3_UB_ligase_RBR"/>
</dbReference>
<comment type="similarity">
    <text evidence="4">Belongs to the RBR family. Ariadne subfamily.</text>
</comment>
<dbReference type="FunFam" id="3.30.40.10:FF:000230">
    <property type="entry name" value="RBR-type E3 ubiquitin transferase"/>
    <property type="match status" value="1"/>
</dbReference>
<evidence type="ECO:0000256" key="3">
    <source>
        <dbReference type="ARBA" id="ARBA00003976"/>
    </source>
</evidence>
<dbReference type="Proteomes" id="UP001141806">
    <property type="component" value="Unassembled WGS sequence"/>
</dbReference>
<dbReference type="AlphaFoldDB" id="A0A9Q0KE86"/>
<dbReference type="GO" id="GO:0008270">
    <property type="term" value="F:zinc ion binding"/>
    <property type="evidence" value="ECO:0007669"/>
    <property type="project" value="UniProtKB-KW"/>
</dbReference>
<accession>A0A9Q0KE86</accession>
<dbReference type="PROSITE" id="PS50089">
    <property type="entry name" value="ZF_RING_2"/>
    <property type="match status" value="1"/>
</dbReference>
<sequence length="469" mass="53779">MIRRVSSLAPPCSYGRFGTSPPSPILSPKTRFVYCPSKFKHLNLQSDWRLLQSLNYLCFSLERHGKFWNLFLVRRLCQNKNLWWINMLKRTQHVRRGRKIEEQSENSKEREMGDDDVGPIEVIDTENVLLYTPILLRGGKKKDSKEREMGDGDAAPIEVIDIENVLLYTPISLRGGNKKDPILVEQYVDDKELQQAIHASVHQDRTVIDLSEEDELEEIKPNVVFGFRKTTFFSRSVTEIGQSSLSNLSSTETGESSCSNNPTFVCEICVEPKSQSELFNIKGCTHSYCSECMVRYVVSKIQENITTIRCPESNCEGVLEPEFCRSILPPEVFDRWGSALCESLFLGSPKLYCPYKNCSALLLDDGGVIKESECPSCHRLFCAQCKVPWHSGINCQEFQKLNENERTGEDIMLMELAKHKKWQRCPKCKVMVERSQGCLYMMCRCGFAFCYNCGFQISNAYHYCVNCKH</sequence>
<feature type="domain" description="RING-type" evidence="15">
    <location>
        <begin position="262"/>
        <end position="469"/>
    </location>
</feature>
<organism evidence="16 17">
    <name type="scientific">Protea cynaroides</name>
    <dbReference type="NCBI Taxonomy" id="273540"/>
    <lineage>
        <taxon>Eukaryota</taxon>
        <taxon>Viridiplantae</taxon>
        <taxon>Streptophyta</taxon>
        <taxon>Embryophyta</taxon>
        <taxon>Tracheophyta</taxon>
        <taxon>Spermatophyta</taxon>
        <taxon>Magnoliopsida</taxon>
        <taxon>Proteales</taxon>
        <taxon>Proteaceae</taxon>
        <taxon>Protea</taxon>
    </lineage>
</organism>
<dbReference type="SMART" id="SM00647">
    <property type="entry name" value="IBR"/>
    <property type="match status" value="2"/>
</dbReference>
<keyword evidence="17" id="KW-1185">Reference proteome</keyword>
<comment type="function">
    <text evidence="3">Might act as an E3 ubiquitin-protein ligase, or as part of E3 complex, which accepts ubiquitin from specific E2 ubiquitin-conjugating enzymes and then transfers it to substrates.</text>
</comment>
<dbReference type="Pfam" id="PF01485">
    <property type="entry name" value="IBR"/>
    <property type="match status" value="1"/>
</dbReference>
<dbReference type="PROSITE" id="PS51873">
    <property type="entry name" value="TRIAD"/>
    <property type="match status" value="1"/>
</dbReference>
<gene>
    <name evidence="16" type="ORF">NE237_015689</name>
</gene>
<evidence type="ECO:0000256" key="13">
    <source>
        <dbReference type="SAM" id="MobiDB-lite"/>
    </source>
</evidence>
<keyword evidence="8" id="KW-0677">Repeat</keyword>
<evidence type="ECO:0000256" key="2">
    <source>
        <dbReference type="ARBA" id="ARBA00001947"/>
    </source>
</evidence>
<keyword evidence="11" id="KW-0862">Zinc</keyword>
<evidence type="ECO:0000259" key="14">
    <source>
        <dbReference type="PROSITE" id="PS50089"/>
    </source>
</evidence>
<dbReference type="PROSITE" id="PS00518">
    <property type="entry name" value="ZF_RING_1"/>
    <property type="match status" value="1"/>
</dbReference>
<dbReference type="EMBL" id="JAMYWD010000006">
    <property type="protein sequence ID" value="KAJ4968988.1"/>
    <property type="molecule type" value="Genomic_DNA"/>
</dbReference>
<dbReference type="Gene3D" id="1.20.120.1750">
    <property type="match status" value="1"/>
</dbReference>
<evidence type="ECO:0000256" key="10">
    <source>
        <dbReference type="ARBA" id="ARBA00022786"/>
    </source>
</evidence>
<name>A0A9Q0KE86_9MAGN</name>
<dbReference type="CDD" id="cd22584">
    <property type="entry name" value="Rcat_RBR_unk"/>
    <property type="match status" value="1"/>
</dbReference>
<dbReference type="PANTHER" id="PTHR11685">
    <property type="entry name" value="RBR FAMILY RING FINGER AND IBR DOMAIN-CONTAINING"/>
    <property type="match status" value="1"/>
</dbReference>
<evidence type="ECO:0000256" key="5">
    <source>
        <dbReference type="ARBA" id="ARBA00012251"/>
    </source>
</evidence>
<evidence type="ECO:0000259" key="15">
    <source>
        <dbReference type="PROSITE" id="PS51873"/>
    </source>
</evidence>
<keyword evidence="7" id="KW-0479">Metal-binding</keyword>
<evidence type="ECO:0000256" key="8">
    <source>
        <dbReference type="ARBA" id="ARBA00022737"/>
    </source>
</evidence>
<dbReference type="InterPro" id="IPR002867">
    <property type="entry name" value="IBR_dom"/>
</dbReference>
<keyword evidence="10" id="KW-0833">Ubl conjugation pathway</keyword>
<comment type="cofactor">
    <cofactor evidence="2">
        <name>Zn(2+)</name>
        <dbReference type="ChEBI" id="CHEBI:29105"/>
    </cofactor>
</comment>
<dbReference type="InterPro" id="IPR017907">
    <property type="entry name" value="Znf_RING_CS"/>
</dbReference>
<dbReference type="GO" id="GO:0016567">
    <property type="term" value="P:protein ubiquitination"/>
    <property type="evidence" value="ECO:0007669"/>
    <property type="project" value="InterPro"/>
</dbReference>
<dbReference type="InterPro" id="IPR044066">
    <property type="entry name" value="TRIAD_supradom"/>
</dbReference>
<evidence type="ECO:0000256" key="4">
    <source>
        <dbReference type="ARBA" id="ARBA00005884"/>
    </source>
</evidence>
<feature type="domain" description="RING-type" evidence="14">
    <location>
        <begin position="266"/>
        <end position="311"/>
    </location>
</feature>
<keyword evidence="6" id="KW-0808">Transferase</keyword>
<feature type="region of interest" description="Disordered" evidence="13">
    <location>
        <begin position="96"/>
        <end position="117"/>
    </location>
</feature>
<comment type="catalytic activity">
    <reaction evidence="1">
        <text>[E2 ubiquitin-conjugating enzyme]-S-ubiquitinyl-L-cysteine + [acceptor protein]-L-lysine = [E2 ubiquitin-conjugating enzyme]-L-cysteine + [acceptor protein]-N(6)-ubiquitinyl-L-lysine.</text>
        <dbReference type="EC" id="2.3.2.31"/>
    </reaction>
</comment>